<accession>A0A378NU63</accession>
<dbReference type="RefSeq" id="WP_115151575.1">
    <property type="nucleotide sequence ID" value="NZ_UGPP01000001.1"/>
</dbReference>
<feature type="compositionally biased region" description="Acidic residues" evidence="1">
    <location>
        <begin position="112"/>
        <end position="133"/>
    </location>
</feature>
<organism evidence="2 3">
    <name type="scientific">Megamonas hypermegale</name>
    <dbReference type="NCBI Taxonomy" id="158847"/>
    <lineage>
        <taxon>Bacteria</taxon>
        <taxon>Bacillati</taxon>
        <taxon>Bacillota</taxon>
        <taxon>Negativicutes</taxon>
        <taxon>Selenomonadales</taxon>
        <taxon>Selenomonadaceae</taxon>
        <taxon>Megamonas</taxon>
    </lineage>
</organism>
<evidence type="ECO:0000313" key="2">
    <source>
        <dbReference type="EMBL" id="STY71209.1"/>
    </source>
</evidence>
<dbReference type="EMBL" id="UGPP01000001">
    <property type="protein sequence ID" value="STY71209.1"/>
    <property type="molecule type" value="Genomic_DNA"/>
</dbReference>
<protein>
    <submittedName>
        <fullName evidence="2">Uncharacterized protein</fullName>
    </submittedName>
</protein>
<gene>
    <name evidence="2" type="ORF">NCTC10571_01365</name>
</gene>
<reference evidence="2 3" key="1">
    <citation type="submission" date="2018-06" db="EMBL/GenBank/DDBJ databases">
        <authorList>
            <consortium name="Pathogen Informatics"/>
            <person name="Doyle S."/>
        </authorList>
    </citation>
    <scope>NUCLEOTIDE SEQUENCE [LARGE SCALE GENOMIC DNA]</scope>
    <source>
        <strain evidence="2 3">NCTC10571</strain>
    </source>
</reference>
<evidence type="ECO:0000313" key="3">
    <source>
        <dbReference type="Proteomes" id="UP000255234"/>
    </source>
</evidence>
<name>A0A378NU63_9FIRM</name>
<feature type="region of interest" description="Disordered" evidence="1">
    <location>
        <begin position="110"/>
        <end position="133"/>
    </location>
</feature>
<dbReference type="Proteomes" id="UP000255234">
    <property type="component" value="Unassembled WGS sequence"/>
</dbReference>
<dbReference type="AlphaFoldDB" id="A0A378NU63"/>
<sequence>MGQFSWKTSDTKRAITIWDCEDGSFPVYLVTPDNEKILERNYEGYGVFGGYDAYELLAKWNRPDLCNDDTEHNRHIGIDLDECWKWNKLHGEDYPMMKYPLKFCEDPTLNYEDLDPAEDDPNQGWGEPEDDEE</sequence>
<evidence type="ECO:0000256" key="1">
    <source>
        <dbReference type="SAM" id="MobiDB-lite"/>
    </source>
</evidence>
<proteinExistence type="predicted"/>